<evidence type="ECO:0000313" key="2">
    <source>
        <dbReference type="Proteomes" id="UP001333818"/>
    </source>
</evidence>
<dbReference type="EMBL" id="JAZBJZ010000139">
    <property type="protein sequence ID" value="MEE3719514.1"/>
    <property type="molecule type" value="Genomic_DNA"/>
</dbReference>
<keyword evidence="2" id="KW-1185">Reference proteome</keyword>
<protein>
    <recommendedName>
        <fullName evidence="3">Methyltransferase type 11 domain-containing protein</fullName>
    </recommendedName>
</protein>
<dbReference type="Gene3D" id="3.40.50.150">
    <property type="entry name" value="Vaccinia Virus protein VP39"/>
    <property type="match status" value="1"/>
</dbReference>
<dbReference type="RefSeq" id="WP_330485950.1">
    <property type="nucleotide sequence ID" value="NZ_JAZBJZ010000139.1"/>
</dbReference>
<name>A0AAW9PVI8_9CYAN</name>
<dbReference type="AlphaFoldDB" id="A0AAW9PVI8"/>
<sequence>MSEKVPEKDIYALPKVVTDLKECGFYHTMEIPDHGVVEGEWDLRGNLEAYLGGTNFKDKRVLDVGAANGCLSFFIENQGAEVISYDLSEDYAWDVVPHTGYDWKQLLVEDKQRARELNNAYWFCHRVFHSKAKFVHGTVYTIPQEIGMVDISVFGSILLHVRDPFLALEMASRVTKETIVVVEPMGIKRFLLYILSFGQAVMTFLPSAKKSEHKVSWWAFTPKIIQEFVCVLGFENVKTKFHFQKYRYSNFPVLYFTVIGHRKKLS</sequence>
<evidence type="ECO:0000313" key="1">
    <source>
        <dbReference type="EMBL" id="MEE3719514.1"/>
    </source>
</evidence>
<accession>A0AAW9PVI8</accession>
<organism evidence="1 2">
    <name type="scientific">Tumidithrix elongata BACA0141</name>
    <dbReference type="NCBI Taxonomy" id="2716417"/>
    <lineage>
        <taxon>Bacteria</taxon>
        <taxon>Bacillati</taxon>
        <taxon>Cyanobacteriota</taxon>
        <taxon>Cyanophyceae</taxon>
        <taxon>Pseudanabaenales</taxon>
        <taxon>Pseudanabaenaceae</taxon>
        <taxon>Tumidithrix</taxon>
        <taxon>Tumidithrix elongata</taxon>
    </lineage>
</organism>
<gene>
    <name evidence="1" type="ORF">V2H45_22475</name>
</gene>
<evidence type="ECO:0008006" key="3">
    <source>
        <dbReference type="Google" id="ProtNLM"/>
    </source>
</evidence>
<dbReference type="InterPro" id="IPR029063">
    <property type="entry name" value="SAM-dependent_MTases_sf"/>
</dbReference>
<proteinExistence type="predicted"/>
<dbReference type="Proteomes" id="UP001333818">
    <property type="component" value="Unassembled WGS sequence"/>
</dbReference>
<comment type="caution">
    <text evidence="1">The sequence shown here is derived from an EMBL/GenBank/DDBJ whole genome shotgun (WGS) entry which is preliminary data.</text>
</comment>
<reference evidence="1" key="1">
    <citation type="submission" date="2024-01" db="EMBL/GenBank/DDBJ databases">
        <title>Bank of Algae and Cyanobacteria of the Azores (BACA) strain genomes.</title>
        <authorList>
            <person name="Luz R."/>
            <person name="Cordeiro R."/>
            <person name="Fonseca A."/>
            <person name="Goncalves V."/>
        </authorList>
    </citation>
    <scope>NUCLEOTIDE SEQUENCE</scope>
    <source>
        <strain evidence="1">BACA0141</strain>
    </source>
</reference>
<dbReference type="SUPFAM" id="SSF53335">
    <property type="entry name" value="S-adenosyl-L-methionine-dependent methyltransferases"/>
    <property type="match status" value="1"/>
</dbReference>